<dbReference type="InterPro" id="IPR006680">
    <property type="entry name" value="Amidohydro-rel"/>
</dbReference>
<dbReference type="OrthoDB" id="9787654at2"/>
<evidence type="ECO:0000259" key="2">
    <source>
        <dbReference type="Pfam" id="PF04909"/>
    </source>
</evidence>
<dbReference type="EMBL" id="LGSI01000072">
    <property type="protein sequence ID" value="OCR21879.1"/>
    <property type="molecule type" value="Genomic_DNA"/>
</dbReference>
<evidence type="ECO:0000313" key="4">
    <source>
        <dbReference type="Proteomes" id="UP000093104"/>
    </source>
</evidence>
<gene>
    <name evidence="3" type="ORF">AFK24_26860</name>
</gene>
<protein>
    <submittedName>
        <fullName evidence="3">Thioesterase</fullName>
    </submittedName>
</protein>
<dbReference type="Gene3D" id="3.20.20.140">
    <property type="entry name" value="Metal-dependent hydrolases"/>
    <property type="match status" value="1"/>
</dbReference>
<feature type="domain" description="Amidohydrolase-related" evidence="2">
    <location>
        <begin position="14"/>
        <end position="304"/>
    </location>
</feature>
<dbReference type="Pfam" id="PF04909">
    <property type="entry name" value="Amidohydro_2"/>
    <property type="match status" value="1"/>
</dbReference>
<sequence length="322" mass="36494">MSESASQPYDGPIVDAHHHFWDPQANYHPWLAEGANIPFRYGDYSAIKRRYLPPEYFADAGVHQVVQTVYVETEWDPSDPIGETRFVEQLTARYGVPNAVVAQAWLDHPDAVDLLRAQAAFNCVRSVRHKPEGPTSPQTVGSELSLMSDEHWRRSFAALHGLGLHFDLQTPWWNLPEAERLARDFPETTIILNHAGLPSDRSEQGLAGWHAAMSRLAEQPNVMVKISGLGQRDKPWRAEDNAWIVGEIIAMFGADRAMFASNFPVDSLCGSFDDIYSGFKQIVRDLPDAEQEQLFYSNARRIYRCEPSATEQTWPEQMRNQA</sequence>
<comment type="caution">
    <text evidence="3">The sequence shown here is derived from an EMBL/GenBank/DDBJ whole genome shotgun (WGS) entry which is preliminary data.</text>
</comment>
<dbReference type="RefSeq" id="WP_065836133.1">
    <property type="nucleotide sequence ID" value="NZ_LGSI01000072.1"/>
</dbReference>
<reference evidence="3 4" key="1">
    <citation type="submission" date="2015-07" db="EMBL/GenBank/DDBJ databases">
        <title>Draft genome sequence of a diazotrophic, plant growth-promoting rhizobacterium of the Pseudomonas syringae complex.</title>
        <authorList>
            <person name="Patten C.L."/>
            <person name="Jeong H."/>
        </authorList>
    </citation>
    <scope>NUCLEOTIDE SEQUENCE [LARGE SCALE GENOMIC DNA]</scope>
    <source>
        <strain evidence="3 4">GR12-2</strain>
    </source>
</reference>
<accession>A0A1C7YXB1</accession>
<dbReference type="SUPFAM" id="SSF51556">
    <property type="entry name" value="Metallo-dependent hydrolases"/>
    <property type="match status" value="1"/>
</dbReference>
<dbReference type="Proteomes" id="UP000093104">
    <property type="component" value="Unassembled WGS sequence"/>
</dbReference>
<evidence type="ECO:0000313" key="3">
    <source>
        <dbReference type="EMBL" id="OCR21879.1"/>
    </source>
</evidence>
<proteinExistence type="inferred from homology"/>
<dbReference type="PANTHER" id="PTHR43569">
    <property type="entry name" value="AMIDOHYDROLASE"/>
    <property type="match status" value="1"/>
</dbReference>
<evidence type="ECO:0000256" key="1">
    <source>
        <dbReference type="ARBA" id="ARBA00038310"/>
    </source>
</evidence>
<dbReference type="InterPro" id="IPR052350">
    <property type="entry name" value="Metallo-dep_Lactonases"/>
</dbReference>
<name>A0A1C7YXB1_PSESX</name>
<dbReference type="InterPro" id="IPR032466">
    <property type="entry name" value="Metal_Hydrolase"/>
</dbReference>
<organism evidence="3 4">
    <name type="scientific">Pseudomonas syringae</name>
    <dbReference type="NCBI Taxonomy" id="317"/>
    <lineage>
        <taxon>Bacteria</taxon>
        <taxon>Pseudomonadati</taxon>
        <taxon>Pseudomonadota</taxon>
        <taxon>Gammaproteobacteria</taxon>
        <taxon>Pseudomonadales</taxon>
        <taxon>Pseudomonadaceae</taxon>
        <taxon>Pseudomonas</taxon>
    </lineage>
</organism>
<dbReference type="PATRIC" id="fig|317.243.peg.1964"/>
<dbReference type="GO" id="GO:0016787">
    <property type="term" value="F:hydrolase activity"/>
    <property type="evidence" value="ECO:0007669"/>
    <property type="project" value="InterPro"/>
</dbReference>
<dbReference type="PANTHER" id="PTHR43569:SF1">
    <property type="entry name" value="BLL3371 PROTEIN"/>
    <property type="match status" value="1"/>
</dbReference>
<comment type="similarity">
    <text evidence="1">Belongs to the metallo-dependent hydrolases superfamily.</text>
</comment>
<dbReference type="AlphaFoldDB" id="A0A1C7YXB1"/>